<dbReference type="EMBL" id="CABFMQ020000075">
    <property type="protein sequence ID" value="VTZ49777.1"/>
    <property type="molecule type" value="Genomic_DNA"/>
</dbReference>
<dbReference type="GO" id="GO:0016020">
    <property type="term" value="C:membrane"/>
    <property type="evidence" value="ECO:0007669"/>
    <property type="project" value="GOC"/>
</dbReference>
<dbReference type="Gene3D" id="3.40.1390.10">
    <property type="entry name" value="MurE/MurF, N-terminal domain"/>
    <property type="match status" value="1"/>
</dbReference>
<dbReference type="Pfam" id="PF00132">
    <property type="entry name" value="Hexapep"/>
    <property type="match status" value="2"/>
</dbReference>
<dbReference type="InterPro" id="IPR018357">
    <property type="entry name" value="Hexapep_transf_CS"/>
</dbReference>
<organism evidence="8 9">
    <name type="scientific">Methylocella tundrae</name>
    <dbReference type="NCBI Taxonomy" id="227605"/>
    <lineage>
        <taxon>Bacteria</taxon>
        <taxon>Pseudomonadati</taxon>
        <taxon>Pseudomonadota</taxon>
        <taxon>Alphaproteobacteria</taxon>
        <taxon>Hyphomicrobiales</taxon>
        <taxon>Beijerinckiaceae</taxon>
        <taxon>Methylocella</taxon>
    </lineage>
</organism>
<keyword evidence="9" id="KW-1185">Reference proteome</keyword>
<evidence type="ECO:0000313" key="9">
    <source>
        <dbReference type="Proteomes" id="UP000485880"/>
    </source>
</evidence>
<dbReference type="Proteomes" id="UP000485880">
    <property type="component" value="Unassembled WGS sequence"/>
</dbReference>
<dbReference type="InterPro" id="IPR020573">
    <property type="entry name" value="UDP_GlcNAc_AcTrfase_non-rep"/>
</dbReference>
<dbReference type="NCBIfam" id="TIGR01853">
    <property type="entry name" value="lipid_A_lpxD"/>
    <property type="match status" value="1"/>
</dbReference>
<dbReference type="EC" id="2.3.1.-" evidence="8"/>
<keyword evidence="5" id="KW-0443">Lipid metabolism</keyword>
<evidence type="ECO:0000256" key="3">
    <source>
        <dbReference type="ARBA" id="ARBA00022679"/>
    </source>
</evidence>
<dbReference type="GO" id="GO:0016410">
    <property type="term" value="F:N-acyltransferase activity"/>
    <property type="evidence" value="ECO:0007669"/>
    <property type="project" value="InterPro"/>
</dbReference>
<dbReference type="CDD" id="cd03352">
    <property type="entry name" value="LbH_LpxD"/>
    <property type="match status" value="1"/>
</dbReference>
<dbReference type="PROSITE" id="PS00101">
    <property type="entry name" value="HEXAPEP_TRANSFERASES"/>
    <property type="match status" value="1"/>
</dbReference>
<feature type="domain" description="UDP-3-O-[3-hydroxymyristoyl] glucosamine N-acyltransferase non-repeat region" evidence="7">
    <location>
        <begin position="34"/>
        <end position="101"/>
    </location>
</feature>
<proteinExistence type="predicted"/>
<accession>A0A8B6M429</accession>
<keyword evidence="6 8" id="KW-0012">Acyltransferase</keyword>
<dbReference type="RefSeq" id="WP_174512015.1">
    <property type="nucleotide sequence ID" value="NZ_CABFMQ020000075.1"/>
</dbReference>
<keyword evidence="1" id="KW-0444">Lipid biosynthesis</keyword>
<evidence type="ECO:0000256" key="5">
    <source>
        <dbReference type="ARBA" id="ARBA00023098"/>
    </source>
</evidence>
<evidence type="ECO:0000313" key="8">
    <source>
        <dbReference type="EMBL" id="VTZ49777.1"/>
    </source>
</evidence>
<evidence type="ECO:0000256" key="1">
    <source>
        <dbReference type="ARBA" id="ARBA00022516"/>
    </source>
</evidence>
<comment type="caution">
    <text evidence="8">The sequence shown here is derived from an EMBL/GenBank/DDBJ whole genome shotgun (WGS) entry which is preliminary data.</text>
</comment>
<dbReference type="InterPro" id="IPR001451">
    <property type="entry name" value="Hexapep"/>
</dbReference>
<dbReference type="InterPro" id="IPR007691">
    <property type="entry name" value="LpxD"/>
</dbReference>
<name>A0A8B6M429_METTU</name>
<dbReference type="PANTHER" id="PTHR43378">
    <property type="entry name" value="UDP-3-O-ACYLGLUCOSAMINE N-ACYLTRANSFERASE"/>
    <property type="match status" value="1"/>
</dbReference>
<reference evidence="8 9" key="1">
    <citation type="submission" date="2019-05" db="EMBL/GenBank/DDBJ databases">
        <authorList>
            <person name="Farhan Ul Haque M."/>
        </authorList>
    </citation>
    <scope>NUCLEOTIDE SEQUENCE [LARGE SCALE GENOMIC DNA]</scope>
    <source>
        <strain evidence="8">2</strain>
    </source>
</reference>
<evidence type="ECO:0000256" key="2">
    <source>
        <dbReference type="ARBA" id="ARBA00022556"/>
    </source>
</evidence>
<keyword evidence="3 8" id="KW-0808">Transferase</keyword>
<evidence type="ECO:0000256" key="4">
    <source>
        <dbReference type="ARBA" id="ARBA00022737"/>
    </source>
</evidence>
<dbReference type="AlphaFoldDB" id="A0A8B6M429"/>
<dbReference type="PANTHER" id="PTHR43378:SF2">
    <property type="entry name" value="UDP-3-O-ACYLGLUCOSAMINE N-ACYLTRANSFERASE 1, MITOCHONDRIAL-RELATED"/>
    <property type="match status" value="1"/>
</dbReference>
<dbReference type="NCBIfam" id="NF002060">
    <property type="entry name" value="PRK00892.1"/>
    <property type="match status" value="1"/>
</dbReference>
<dbReference type="GO" id="GO:0009245">
    <property type="term" value="P:lipid A biosynthetic process"/>
    <property type="evidence" value="ECO:0007669"/>
    <property type="project" value="UniProtKB-KW"/>
</dbReference>
<gene>
    <name evidence="8" type="primary">lpxD</name>
    <name evidence="8" type="ORF">MPC4_190090</name>
</gene>
<evidence type="ECO:0000256" key="6">
    <source>
        <dbReference type="ARBA" id="ARBA00023315"/>
    </source>
</evidence>
<keyword evidence="2" id="KW-0441">Lipid A biosynthesis</keyword>
<dbReference type="SUPFAM" id="SSF51161">
    <property type="entry name" value="Trimeric LpxA-like enzymes"/>
    <property type="match status" value="1"/>
</dbReference>
<dbReference type="Pfam" id="PF04613">
    <property type="entry name" value="LpxD"/>
    <property type="match status" value="1"/>
</dbReference>
<dbReference type="Gene3D" id="2.160.10.10">
    <property type="entry name" value="Hexapeptide repeat proteins"/>
    <property type="match status" value="1"/>
</dbReference>
<evidence type="ECO:0000259" key="7">
    <source>
        <dbReference type="Pfam" id="PF04613"/>
    </source>
</evidence>
<protein>
    <submittedName>
        <fullName evidence="8">UDP-3-O-acylglucosamine N-acyltransferase</fullName>
        <ecNumber evidence="8">2.3.1.-</ecNumber>
    </submittedName>
</protein>
<dbReference type="InterPro" id="IPR011004">
    <property type="entry name" value="Trimer_LpxA-like_sf"/>
</dbReference>
<sequence>MSDPLFFLRAMQLSLADIIALTGAAVADGSDLTLLVHGAAPFDEAESGDLTFFAHPERLDLLQETNATACFVTDRFAGRVPAPTVALVTERPEHAFALALARMFPSALRPISLFAATGVNPGASVHPEARLEPGVIIDPGVVIGPRAEIGSGSIIAANSVIGAGVRVGRDCSIGAQATLTNALVGNRVHLHAGARIGQAGSRRSEIGLMHSDALAMPQIGRVIIQDDVEIGANATIDRGFARDTVIGEASKIGNLAQVGPDVSIGRKCWISPQVMIGASAHIGDFVCVGAQSGVGESLRIGSGVRISAQSGVGTDVPAGAHYAGAPARPLRRWLRALAIVERLTRGKN</sequence>
<keyword evidence="4" id="KW-0677">Repeat</keyword>